<dbReference type="PATRIC" id="fig|1212489.4.peg.2103"/>
<protein>
    <submittedName>
        <fullName evidence="2">Tfp pilus assembly protein PilN</fullName>
    </submittedName>
</protein>
<dbReference type="InterPro" id="IPR007813">
    <property type="entry name" value="PilN"/>
</dbReference>
<dbReference type="AlphaFoldDB" id="A0A0W0SQY7"/>
<dbReference type="PANTHER" id="PTHR40278:SF2">
    <property type="entry name" value="TYPE IV PILUS INNER MEMBRANE COMPONENT PILN"/>
    <property type="match status" value="1"/>
</dbReference>
<dbReference type="STRING" id="1212489.Ldro_1990"/>
<dbReference type="InterPro" id="IPR052534">
    <property type="entry name" value="Extracell_DNA_Util/SecSys_Comp"/>
</dbReference>
<sequence>MLVEINLLPWRQTKRKKEKQKFIIILGVGLLLITLICLMVHYAMYELTHIQNNRIQRLREEIVLVNGQIEGIEKIKKRKEELIKRIFFLQRIQNDGYLIIHLFDELTKLIPEDAFLNRMQRKGKKVVLQGIAELNETITTLMRKIKRNPWMEKPSLIEIKKANNSSQKIFNLSLILKANFKKQLTNE</sequence>
<organism evidence="2 3">
    <name type="scientific">Legionella drozanskii LLAP-1</name>
    <dbReference type="NCBI Taxonomy" id="1212489"/>
    <lineage>
        <taxon>Bacteria</taxon>
        <taxon>Pseudomonadati</taxon>
        <taxon>Pseudomonadota</taxon>
        <taxon>Gammaproteobacteria</taxon>
        <taxon>Legionellales</taxon>
        <taxon>Legionellaceae</taxon>
        <taxon>Legionella</taxon>
    </lineage>
</organism>
<accession>A0A0W0SQY7</accession>
<dbReference type="EMBL" id="LNXY01000027">
    <property type="protein sequence ID" value="KTC85665.1"/>
    <property type="molecule type" value="Genomic_DNA"/>
</dbReference>
<dbReference type="OrthoDB" id="5296173at2"/>
<gene>
    <name evidence="2" type="primary">pilN</name>
    <name evidence="2" type="ORF">Ldro_1990</name>
</gene>
<reference evidence="2 3" key="1">
    <citation type="submission" date="2015-11" db="EMBL/GenBank/DDBJ databases">
        <title>Genomic analysis of 38 Legionella species identifies large and diverse effector repertoires.</title>
        <authorList>
            <person name="Burstein D."/>
            <person name="Amaro F."/>
            <person name="Zusman T."/>
            <person name="Lifshitz Z."/>
            <person name="Cohen O."/>
            <person name="Gilbert J.A."/>
            <person name="Pupko T."/>
            <person name="Shuman H.A."/>
            <person name="Segal G."/>
        </authorList>
    </citation>
    <scope>NUCLEOTIDE SEQUENCE [LARGE SCALE GENOMIC DNA]</scope>
    <source>
        <strain evidence="2 3">ATCC 700990</strain>
    </source>
</reference>
<dbReference type="Pfam" id="PF05137">
    <property type="entry name" value="PilN"/>
    <property type="match status" value="1"/>
</dbReference>
<evidence type="ECO:0000313" key="3">
    <source>
        <dbReference type="Proteomes" id="UP000054736"/>
    </source>
</evidence>
<dbReference type="GO" id="GO:0043683">
    <property type="term" value="P:type IV pilus assembly"/>
    <property type="evidence" value="ECO:0007669"/>
    <property type="project" value="TreeGrafter"/>
</dbReference>
<keyword evidence="1" id="KW-0812">Transmembrane</keyword>
<comment type="caution">
    <text evidence="2">The sequence shown here is derived from an EMBL/GenBank/DDBJ whole genome shotgun (WGS) entry which is preliminary data.</text>
</comment>
<name>A0A0W0SQY7_9GAMM</name>
<evidence type="ECO:0000256" key="1">
    <source>
        <dbReference type="SAM" id="Phobius"/>
    </source>
</evidence>
<keyword evidence="1" id="KW-0472">Membrane</keyword>
<feature type="transmembrane region" description="Helical" evidence="1">
    <location>
        <begin position="21"/>
        <end position="44"/>
    </location>
</feature>
<dbReference type="GO" id="GO:0043107">
    <property type="term" value="P:type IV pilus-dependent motility"/>
    <property type="evidence" value="ECO:0007669"/>
    <property type="project" value="TreeGrafter"/>
</dbReference>
<dbReference type="PANTHER" id="PTHR40278">
    <property type="entry name" value="DNA UTILIZATION PROTEIN HOFN"/>
    <property type="match status" value="1"/>
</dbReference>
<proteinExistence type="predicted"/>
<keyword evidence="1" id="KW-1133">Transmembrane helix</keyword>
<keyword evidence="3" id="KW-1185">Reference proteome</keyword>
<dbReference type="RefSeq" id="WP_058496279.1">
    <property type="nucleotide sequence ID" value="NZ_CAAAIU010000005.1"/>
</dbReference>
<dbReference type="Proteomes" id="UP000054736">
    <property type="component" value="Unassembled WGS sequence"/>
</dbReference>
<evidence type="ECO:0000313" key="2">
    <source>
        <dbReference type="EMBL" id="KTC85665.1"/>
    </source>
</evidence>